<gene>
    <name evidence="1" type="ORF">MAQA_14110</name>
</gene>
<dbReference type="EMBL" id="AOCG01000014">
    <property type="protein sequence ID" value="EUJ17300.1"/>
    <property type="molecule type" value="Genomic_DNA"/>
</dbReference>
<protein>
    <submittedName>
        <fullName evidence="1">Uncharacterized protein</fullName>
    </submittedName>
</protein>
<proteinExistence type="predicted"/>
<dbReference type="PATRIC" id="fig|1265818.5.peg.2851"/>
<dbReference type="InterPro" id="IPR021464">
    <property type="entry name" value="DUF3116"/>
</dbReference>
<dbReference type="AlphaFoldDB" id="W7AVR0"/>
<dbReference type="OrthoDB" id="2362276at2"/>
<sequence length="102" mass="12500">MEEPSRKEKEMVLELLQDEVFCFNWFLGKSKGLKRLTKNQFLTTLYWLETKKYVYRLPGNEHEYCLTKRGQAWHDTYLKEYQEEVFIGLSYLLMRSENNFKE</sequence>
<comment type="caution">
    <text evidence="1">The sequence shown here is derived from an EMBL/GenBank/DDBJ whole genome shotgun (WGS) entry which is preliminary data.</text>
</comment>
<keyword evidence="2" id="KW-1185">Reference proteome</keyword>
<dbReference type="Proteomes" id="UP000019246">
    <property type="component" value="Unassembled WGS sequence"/>
</dbReference>
<accession>W7AVR0</accession>
<dbReference type="RefSeq" id="WP_036074125.1">
    <property type="nucleotide sequence ID" value="NZ_AOCG01000014.1"/>
</dbReference>
<dbReference type="Pfam" id="PF11313">
    <property type="entry name" value="DUF3116"/>
    <property type="match status" value="1"/>
</dbReference>
<name>W7AVR0_9LIST</name>
<organism evidence="1 2">
    <name type="scientific">Listeria aquatica FSL S10-1188</name>
    <dbReference type="NCBI Taxonomy" id="1265818"/>
    <lineage>
        <taxon>Bacteria</taxon>
        <taxon>Bacillati</taxon>
        <taxon>Bacillota</taxon>
        <taxon>Bacilli</taxon>
        <taxon>Bacillales</taxon>
        <taxon>Listeriaceae</taxon>
        <taxon>Listeria</taxon>
    </lineage>
</organism>
<reference evidence="1 2" key="1">
    <citation type="journal article" date="2014" name="Int. J. Syst. Evol. Microbiol.">
        <title>Listeria floridensis sp. nov., Listeria aquatica sp. nov., Listeria cornellensis sp. nov., Listeria riparia sp. nov. and Listeria grandensis sp. nov., from agricultural and natural environments.</title>
        <authorList>
            <person name="den Bakker H.C."/>
            <person name="Warchocki S."/>
            <person name="Wright E.M."/>
            <person name="Allred A.F."/>
            <person name="Ahlstrom C."/>
            <person name="Manuel C.S."/>
            <person name="Stasiewicz M.J."/>
            <person name="Burrell A."/>
            <person name="Roof S."/>
            <person name="Strawn L."/>
            <person name="Fortes E.D."/>
            <person name="Nightingale K.K."/>
            <person name="Kephart D."/>
            <person name="Wiedmann M."/>
        </authorList>
    </citation>
    <scope>NUCLEOTIDE SEQUENCE [LARGE SCALE GENOMIC DNA]</scope>
    <source>
        <strain evidence="1 2">FSL S10-1188</strain>
    </source>
</reference>
<evidence type="ECO:0000313" key="1">
    <source>
        <dbReference type="EMBL" id="EUJ17300.1"/>
    </source>
</evidence>
<evidence type="ECO:0000313" key="2">
    <source>
        <dbReference type="Proteomes" id="UP000019246"/>
    </source>
</evidence>